<dbReference type="Proteomes" id="UP000238479">
    <property type="component" value="Chromosome 5"/>
</dbReference>
<proteinExistence type="predicted"/>
<organism evidence="1 2">
    <name type="scientific">Rosa chinensis</name>
    <name type="common">China rose</name>
    <dbReference type="NCBI Taxonomy" id="74649"/>
    <lineage>
        <taxon>Eukaryota</taxon>
        <taxon>Viridiplantae</taxon>
        <taxon>Streptophyta</taxon>
        <taxon>Embryophyta</taxon>
        <taxon>Tracheophyta</taxon>
        <taxon>Spermatophyta</taxon>
        <taxon>Magnoliopsida</taxon>
        <taxon>eudicotyledons</taxon>
        <taxon>Gunneridae</taxon>
        <taxon>Pentapetalae</taxon>
        <taxon>rosids</taxon>
        <taxon>fabids</taxon>
        <taxon>Rosales</taxon>
        <taxon>Rosaceae</taxon>
        <taxon>Rosoideae</taxon>
        <taxon>Rosoideae incertae sedis</taxon>
        <taxon>Rosa</taxon>
    </lineage>
</organism>
<keyword evidence="2" id="KW-1185">Reference proteome</keyword>
<name>A0A2P6QJ95_ROSCH</name>
<evidence type="ECO:0000313" key="2">
    <source>
        <dbReference type="Proteomes" id="UP000238479"/>
    </source>
</evidence>
<gene>
    <name evidence="1" type="ORF">RchiOBHm_Chr5g0066681</name>
</gene>
<evidence type="ECO:0000313" key="1">
    <source>
        <dbReference type="EMBL" id="PRQ34243.1"/>
    </source>
</evidence>
<reference evidence="1 2" key="1">
    <citation type="journal article" date="2018" name="Nat. Genet.">
        <title>The Rosa genome provides new insights in the design of modern roses.</title>
        <authorList>
            <person name="Bendahmane M."/>
        </authorList>
    </citation>
    <scope>NUCLEOTIDE SEQUENCE [LARGE SCALE GENOMIC DNA]</scope>
    <source>
        <strain evidence="2">cv. Old Blush</strain>
    </source>
</reference>
<dbReference type="Gramene" id="PRQ34243">
    <property type="protein sequence ID" value="PRQ34243"/>
    <property type="gene ID" value="RchiOBHm_Chr5g0066681"/>
</dbReference>
<protein>
    <submittedName>
        <fullName evidence="1">Uncharacterized protein</fullName>
    </submittedName>
</protein>
<dbReference type="EMBL" id="PDCK01000043">
    <property type="protein sequence ID" value="PRQ34243.1"/>
    <property type="molecule type" value="Genomic_DNA"/>
</dbReference>
<accession>A0A2P6QJ95</accession>
<comment type="caution">
    <text evidence="1">The sequence shown here is derived from an EMBL/GenBank/DDBJ whole genome shotgun (WGS) entry which is preliminary data.</text>
</comment>
<sequence>MQVRSLTMVKGSNQRVIYITNRSQTNTCYTMKHKLMLTASISICRSRTTTKP</sequence>
<dbReference type="AlphaFoldDB" id="A0A2P6QJ95"/>